<name>A0A0A8ZI39_ARUDO</name>
<accession>A0A0A8ZI39</accession>
<protein>
    <submittedName>
        <fullName evidence="1">Uncharacterized protein</fullName>
    </submittedName>
</protein>
<reference evidence="1" key="2">
    <citation type="journal article" date="2015" name="Data Brief">
        <title>Shoot transcriptome of the giant reed, Arundo donax.</title>
        <authorList>
            <person name="Barrero R.A."/>
            <person name="Guerrero F.D."/>
            <person name="Moolhuijzen P."/>
            <person name="Goolsby J.A."/>
            <person name="Tidwell J."/>
            <person name="Bellgard S.E."/>
            <person name="Bellgard M.I."/>
        </authorList>
    </citation>
    <scope>NUCLEOTIDE SEQUENCE</scope>
    <source>
        <tissue evidence="1">Shoot tissue taken approximately 20 cm above the soil surface</tissue>
    </source>
</reference>
<organism evidence="1">
    <name type="scientific">Arundo donax</name>
    <name type="common">Giant reed</name>
    <name type="synonym">Donax arundinaceus</name>
    <dbReference type="NCBI Taxonomy" id="35708"/>
    <lineage>
        <taxon>Eukaryota</taxon>
        <taxon>Viridiplantae</taxon>
        <taxon>Streptophyta</taxon>
        <taxon>Embryophyta</taxon>
        <taxon>Tracheophyta</taxon>
        <taxon>Spermatophyta</taxon>
        <taxon>Magnoliopsida</taxon>
        <taxon>Liliopsida</taxon>
        <taxon>Poales</taxon>
        <taxon>Poaceae</taxon>
        <taxon>PACMAD clade</taxon>
        <taxon>Arundinoideae</taxon>
        <taxon>Arundineae</taxon>
        <taxon>Arundo</taxon>
    </lineage>
</organism>
<dbReference type="EMBL" id="GBRH01258856">
    <property type="protein sequence ID" value="JAD39039.1"/>
    <property type="molecule type" value="Transcribed_RNA"/>
</dbReference>
<reference evidence="1" key="1">
    <citation type="submission" date="2014-09" db="EMBL/GenBank/DDBJ databases">
        <authorList>
            <person name="Magalhaes I.L.F."/>
            <person name="Oliveira U."/>
            <person name="Santos F.R."/>
            <person name="Vidigal T.H.D.A."/>
            <person name="Brescovit A.D."/>
            <person name="Santos A.J."/>
        </authorList>
    </citation>
    <scope>NUCLEOTIDE SEQUENCE</scope>
    <source>
        <tissue evidence="1">Shoot tissue taken approximately 20 cm above the soil surface</tissue>
    </source>
</reference>
<evidence type="ECO:0000313" key="1">
    <source>
        <dbReference type="EMBL" id="JAD39039.1"/>
    </source>
</evidence>
<dbReference type="AlphaFoldDB" id="A0A0A8ZI39"/>
<sequence length="34" mass="3832">MDLLMRFSLDNIGKCIHFNGKTILMNAYISAGSR</sequence>
<proteinExistence type="predicted"/>